<reference evidence="7 8" key="1">
    <citation type="submission" date="2024-02" db="EMBL/GenBank/DDBJ databases">
        <title>Chromosome-scale genome assembly of the rough periwinkle Littorina saxatilis.</title>
        <authorList>
            <person name="De Jode A."/>
            <person name="Faria R."/>
            <person name="Formenti G."/>
            <person name="Sims Y."/>
            <person name="Smith T.P."/>
            <person name="Tracey A."/>
            <person name="Wood J.M.D."/>
            <person name="Zagrodzka Z.B."/>
            <person name="Johannesson K."/>
            <person name="Butlin R.K."/>
            <person name="Leder E.H."/>
        </authorList>
    </citation>
    <scope>NUCLEOTIDE SEQUENCE [LARGE SCALE GENOMIC DNA]</scope>
    <source>
        <strain evidence="7">Snail1</strain>
        <tissue evidence="7">Muscle</tissue>
    </source>
</reference>
<proteinExistence type="inferred from homology"/>
<dbReference type="GO" id="GO:0016018">
    <property type="term" value="F:cyclosporin A binding"/>
    <property type="evidence" value="ECO:0007669"/>
    <property type="project" value="TreeGrafter"/>
</dbReference>
<dbReference type="InterPro" id="IPR020892">
    <property type="entry name" value="Cyclophilin-type_PPIase_CS"/>
</dbReference>
<feature type="domain" description="PPIase cyclophilin-type" evidence="6">
    <location>
        <begin position="33"/>
        <end position="190"/>
    </location>
</feature>
<evidence type="ECO:0000259" key="6">
    <source>
        <dbReference type="PROSITE" id="PS50072"/>
    </source>
</evidence>
<feature type="signal peptide" evidence="5">
    <location>
        <begin position="1"/>
        <end position="22"/>
    </location>
</feature>
<dbReference type="EMBL" id="JBAMIC010000011">
    <property type="protein sequence ID" value="KAK7100820.1"/>
    <property type="molecule type" value="Genomic_DNA"/>
</dbReference>
<dbReference type="EC" id="5.2.1.8" evidence="5"/>
<dbReference type="PANTHER" id="PTHR11071:SF561">
    <property type="entry name" value="PEPTIDYL-PROLYL CIS-TRANS ISOMERASE D-RELATED"/>
    <property type="match status" value="1"/>
</dbReference>
<dbReference type="PRINTS" id="PR00153">
    <property type="entry name" value="CSAPPISMRASE"/>
</dbReference>
<dbReference type="GO" id="GO:0005737">
    <property type="term" value="C:cytoplasm"/>
    <property type="evidence" value="ECO:0007669"/>
    <property type="project" value="TreeGrafter"/>
</dbReference>
<organism evidence="7 8">
    <name type="scientific">Littorina saxatilis</name>
    <dbReference type="NCBI Taxonomy" id="31220"/>
    <lineage>
        <taxon>Eukaryota</taxon>
        <taxon>Metazoa</taxon>
        <taxon>Spiralia</taxon>
        <taxon>Lophotrochozoa</taxon>
        <taxon>Mollusca</taxon>
        <taxon>Gastropoda</taxon>
        <taxon>Caenogastropoda</taxon>
        <taxon>Littorinimorpha</taxon>
        <taxon>Littorinoidea</taxon>
        <taxon>Littorinidae</taxon>
        <taxon>Littorina</taxon>
    </lineage>
</organism>
<dbReference type="SUPFAM" id="SSF50891">
    <property type="entry name" value="Cyclophilin-like"/>
    <property type="match status" value="1"/>
</dbReference>
<dbReference type="PROSITE" id="PS00170">
    <property type="entry name" value="CSA_PPIASE_1"/>
    <property type="match status" value="1"/>
</dbReference>
<protein>
    <recommendedName>
        <fullName evidence="5">Peptidyl-prolyl cis-trans isomerase</fullName>
        <shortName evidence="5">PPIase</shortName>
        <ecNumber evidence="5">5.2.1.8</ecNumber>
    </recommendedName>
</protein>
<evidence type="ECO:0000256" key="1">
    <source>
        <dbReference type="ARBA" id="ARBA00000971"/>
    </source>
</evidence>
<dbReference type="InterPro" id="IPR002130">
    <property type="entry name" value="Cyclophilin-type_PPIase_dom"/>
</dbReference>
<dbReference type="Proteomes" id="UP001374579">
    <property type="component" value="Unassembled WGS sequence"/>
</dbReference>
<keyword evidence="8" id="KW-1185">Reference proteome</keyword>
<dbReference type="InterPro" id="IPR029000">
    <property type="entry name" value="Cyclophilin-like_dom_sf"/>
</dbReference>
<keyword evidence="3 5" id="KW-0697">Rotamase</keyword>
<dbReference type="FunFam" id="2.40.100.10:FF:000001">
    <property type="entry name" value="Peptidyl-prolyl cis-trans isomerase"/>
    <property type="match status" value="1"/>
</dbReference>
<comment type="catalytic activity">
    <reaction evidence="1 5">
        <text>[protein]-peptidylproline (omega=180) = [protein]-peptidylproline (omega=0)</text>
        <dbReference type="Rhea" id="RHEA:16237"/>
        <dbReference type="Rhea" id="RHEA-COMP:10747"/>
        <dbReference type="Rhea" id="RHEA-COMP:10748"/>
        <dbReference type="ChEBI" id="CHEBI:83833"/>
        <dbReference type="ChEBI" id="CHEBI:83834"/>
        <dbReference type="EC" id="5.2.1.8"/>
    </reaction>
</comment>
<evidence type="ECO:0000256" key="2">
    <source>
        <dbReference type="ARBA" id="ARBA00022729"/>
    </source>
</evidence>
<dbReference type="PANTHER" id="PTHR11071">
    <property type="entry name" value="PEPTIDYL-PROLYL CIS-TRANS ISOMERASE"/>
    <property type="match status" value="1"/>
</dbReference>
<sequence>MEGVWNRLIVFGIVAVVSRIEGVPDAKVTKKATFNISIDGDDVGSIVIGLFGEAAPKTVENFAQLASGENGYGYKGSRFHRVISDFMIQGGDYANKDGTGENSIYGGLFDDEAMDLKHYGSGWVSMANRGPNTNSCQFFITMKATKWLDGSHVVFGKVLSGMDVARLISRVPVDENDHPKVEIIVTGSVVEDVYPFTVPLTGADDVDT</sequence>
<evidence type="ECO:0000313" key="7">
    <source>
        <dbReference type="EMBL" id="KAK7100820.1"/>
    </source>
</evidence>
<dbReference type="PROSITE" id="PS50072">
    <property type="entry name" value="CSA_PPIASE_2"/>
    <property type="match status" value="1"/>
</dbReference>
<comment type="caution">
    <text evidence="7">The sequence shown here is derived from an EMBL/GenBank/DDBJ whole genome shotgun (WGS) entry which is preliminary data.</text>
</comment>
<keyword evidence="4 5" id="KW-0413">Isomerase</keyword>
<evidence type="ECO:0000313" key="8">
    <source>
        <dbReference type="Proteomes" id="UP001374579"/>
    </source>
</evidence>
<evidence type="ECO:0000256" key="3">
    <source>
        <dbReference type="ARBA" id="ARBA00023110"/>
    </source>
</evidence>
<dbReference type="Pfam" id="PF00160">
    <property type="entry name" value="Pro_isomerase"/>
    <property type="match status" value="1"/>
</dbReference>
<comment type="function">
    <text evidence="5">PPIases accelerate the folding of proteins. It catalyzes the cis-trans isomerization of proline imidic peptide bonds in oligopeptides.</text>
</comment>
<dbReference type="GO" id="GO:0006457">
    <property type="term" value="P:protein folding"/>
    <property type="evidence" value="ECO:0007669"/>
    <property type="project" value="InterPro"/>
</dbReference>
<accession>A0AAN9GBI1</accession>
<dbReference type="GO" id="GO:0003755">
    <property type="term" value="F:peptidyl-prolyl cis-trans isomerase activity"/>
    <property type="evidence" value="ECO:0007669"/>
    <property type="project" value="UniProtKB-UniRule"/>
</dbReference>
<evidence type="ECO:0000256" key="5">
    <source>
        <dbReference type="RuleBase" id="RU363019"/>
    </source>
</evidence>
<feature type="chain" id="PRO_5042667956" description="Peptidyl-prolyl cis-trans isomerase" evidence="5">
    <location>
        <begin position="23"/>
        <end position="208"/>
    </location>
</feature>
<dbReference type="Gene3D" id="2.40.100.10">
    <property type="entry name" value="Cyclophilin-like"/>
    <property type="match status" value="1"/>
</dbReference>
<name>A0AAN9GBI1_9CAEN</name>
<keyword evidence="2 5" id="KW-0732">Signal</keyword>
<gene>
    <name evidence="7" type="ORF">V1264_023695</name>
</gene>
<evidence type="ECO:0000256" key="4">
    <source>
        <dbReference type="ARBA" id="ARBA00023235"/>
    </source>
</evidence>
<comment type="similarity">
    <text evidence="5">Belongs to the cyclophilin-type PPIase family.</text>
</comment>
<dbReference type="AlphaFoldDB" id="A0AAN9GBI1"/>